<sequence length="276" mass="31965">MTAAVKRNVHTESLLHYEVDHFVLDSYALDRAVQVDVYRPQLQEGMQPSLLLVNDGQDLPKMPFAPIIDGLYAAGKIRPLMVVAMHCSEERKLEYGTADILDYMSRGSRARYHRKFVLDELIPYIRQEYFLPVIQQIGYAGFSLGGLSALDVVWKHPEIFNVAGVFSGSLWWRLKDLNDGYEESTDRIMHKLVREGKYADNLRFFFETGTQDETMDRNNNGIIDSIDDTLDLIQELVNKGYDREQHIRYLELQDGRHDVPTWARAFPDFLTWGWGK</sequence>
<evidence type="ECO:0000313" key="2">
    <source>
        <dbReference type="Proteomes" id="UP000426027"/>
    </source>
</evidence>
<dbReference type="Pfam" id="PF00756">
    <property type="entry name" value="Esterase"/>
    <property type="match status" value="1"/>
</dbReference>
<dbReference type="InterPro" id="IPR000801">
    <property type="entry name" value="Esterase-like"/>
</dbReference>
<protein>
    <recommendedName>
        <fullName evidence="3">Esterase family protein</fullName>
    </recommendedName>
</protein>
<proteinExistence type="predicted"/>
<evidence type="ECO:0008006" key="3">
    <source>
        <dbReference type="Google" id="ProtNLM"/>
    </source>
</evidence>
<dbReference type="Proteomes" id="UP000426027">
    <property type="component" value="Chromosome"/>
</dbReference>
<dbReference type="InterPro" id="IPR050583">
    <property type="entry name" value="Mycobacterial_A85_antigen"/>
</dbReference>
<keyword evidence="2" id="KW-1185">Reference proteome</keyword>
<dbReference type="KEGG" id="fls:GLV81_06940"/>
<dbReference type="PANTHER" id="PTHR48098:SF6">
    <property type="entry name" value="FERRI-BACILLIBACTIN ESTERASE BESA"/>
    <property type="match status" value="1"/>
</dbReference>
<dbReference type="PANTHER" id="PTHR48098">
    <property type="entry name" value="ENTEROCHELIN ESTERASE-RELATED"/>
    <property type="match status" value="1"/>
</dbReference>
<name>A0A6I6G6F9_9BACT</name>
<dbReference type="InterPro" id="IPR029058">
    <property type="entry name" value="AB_hydrolase_fold"/>
</dbReference>
<evidence type="ECO:0000313" key="1">
    <source>
        <dbReference type="EMBL" id="QGW27867.1"/>
    </source>
</evidence>
<dbReference type="EMBL" id="CP046566">
    <property type="protein sequence ID" value="QGW27867.1"/>
    <property type="molecule type" value="Genomic_DNA"/>
</dbReference>
<organism evidence="1 2">
    <name type="scientific">Phnomibacter ginsenosidimutans</name>
    <dbReference type="NCBI Taxonomy" id="2676868"/>
    <lineage>
        <taxon>Bacteria</taxon>
        <taxon>Pseudomonadati</taxon>
        <taxon>Bacteroidota</taxon>
        <taxon>Chitinophagia</taxon>
        <taxon>Chitinophagales</taxon>
        <taxon>Chitinophagaceae</taxon>
        <taxon>Phnomibacter</taxon>
    </lineage>
</organism>
<dbReference type="AlphaFoldDB" id="A0A6I6G6F9"/>
<accession>A0A6I6G6F9</accession>
<gene>
    <name evidence="1" type="ORF">GLV81_06940</name>
</gene>
<reference evidence="1 2" key="1">
    <citation type="submission" date="2019-11" db="EMBL/GenBank/DDBJ databases">
        <authorList>
            <person name="Im W.T."/>
        </authorList>
    </citation>
    <scope>NUCLEOTIDE SEQUENCE [LARGE SCALE GENOMIC DNA]</scope>
    <source>
        <strain evidence="1 2">SB-02</strain>
    </source>
</reference>
<dbReference type="Gene3D" id="3.40.50.1820">
    <property type="entry name" value="alpha/beta hydrolase"/>
    <property type="match status" value="1"/>
</dbReference>
<dbReference type="SUPFAM" id="SSF53474">
    <property type="entry name" value="alpha/beta-Hydrolases"/>
    <property type="match status" value="1"/>
</dbReference>